<dbReference type="Proteomes" id="UP001196413">
    <property type="component" value="Unassembled WGS sequence"/>
</dbReference>
<accession>A0AAD5MBW0</accession>
<dbReference type="EMBL" id="JAHQIW010000121">
    <property type="protein sequence ID" value="KAJ1346177.1"/>
    <property type="molecule type" value="Genomic_DNA"/>
</dbReference>
<comment type="caution">
    <text evidence="1">The sequence shown here is derived from an EMBL/GenBank/DDBJ whole genome shotgun (WGS) entry which is preliminary data.</text>
</comment>
<organism evidence="1 2">
    <name type="scientific">Parelaphostrongylus tenuis</name>
    <name type="common">Meningeal worm</name>
    <dbReference type="NCBI Taxonomy" id="148309"/>
    <lineage>
        <taxon>Eukaryota</taxon>
        <taxon>Metazoa</taxon>
        <taxon>Ecdysozoa</taxon>
        <taxon>Nematoda</taxon>
        <taxon>Chromadorea</taxon>
        <taxon>Rhabditida</taxon>
        <taxon>Rhabditina</taxon>
        <taxon>Rhabditomorpha</taxon>
        <taxon>Strongyloidea</taxon>
        <taxon>Metastrongylidae</taxon>
        <taxon>Parelaphostrongylus</taxon>
    </lineage>
</organism>
<sequence length="88" mass="9804">MASQRGLHRNLLLYEYALRRNAQTAFKNNRAKAKGFVSRRTAAIGRCNVKFALISPAPRQHKAACRQFDEQEVDRTGVGVTGLSTVQS</sequence>
<name>A0AAD5MBW0_PARTN</name>
<protein>
    <submittedName>
        <fullName evidence="1">Uncharacterized protein</fullName>
    </submittedName>
</protein>
<evidence type="ECO:0000313" key="2">
    <source>
        <dbReference type="Proteomes" id="UP001196413"/>
    </source>
</evidence>
<dbReference type="AlphaFoldDB" id="A0AAD5MBW0"/>
<proteinExistence type="predicted"/>
<evidence type="ECO:0000313" key="1">
    <source>
        <dbReference type="EMBL" id="KAJ1346177.1"/>
    </source>
</evidence>
<reference evidence="1" key="1">
    <citation type="submission" date="2021-06" db="EMBL/GenBank/DDBJ databases">
        <title>Parelaphostrongylus tenuis whole genome reference sequence.</title>
        <authorList>
            <person name="Garwood T.J."/>
            <person name="Larsen P.A."/>
            <person name="Fountain-Jones N.M."/>
            <person name="Garbe J.R."/>
            <person name="Macchietto M.G."/>
            <person name="Kania S.A."/>
            <person name="Gerhold R.W."/>
            <person name="Richards J.E."/>
            <person name="Wolf T.M."/>
        </authorList>
    </citation>
    <scope>NUCLEOTIDE SEQUENCE</scope>
    <source>
        <strain evidence="1">MNPRO001-30</strain>
        <tissue evidence="1">Meninges</tissue>
    </source>
</reference>
<gene>
    <name evidence="1" type="ORF">KIN20_000900</name>
</gene>
<keyword evidence="2" id="KW-1185">Reference proteome</keyword>